<keyword evidence="2" id="KW-1133">Transmembrane helix</keyword>
<keyword evidence="2" id="KW-0472">Membrane</keyword>
<comment type="caution">
    <text evidence="3">The sequence shown here is derived from an EMBL/GenBank/DDBJ whole genome shotgun (WGS) entry which is preliminary data.</text>
</comment>
<reference evidence="3 4" key="1">
    <citation type="submission" date="2023-08" db="EMBL/GenBank/DDBJ databases">
        <title>Nocardioides seae sp. nov., a bacterium isolated from a soil.</title>
        <authorList>
            <person name="Wang X."/>
        </authorList>
    </citation>
    <scope>NUCLEOTIDE SEQUENCE [LARGE SCALE GENOMIC DNA]</scope>
    <source>
        <strain evidence="3 4">YZH12</strain>
    </source>
</reference>
<evidence type="ECO:0000313" key="4">
    <source>
        <dbReference type="Proteomes" id="UP001268542"/>
    </source>
</evidence>
<keyword evidence="4" id="KW-1185">Reference proteome</keyword>
<protein>
    <submittedName>
        <fullName evidence="3">Uncharacterized protein</fullName>
    </submittedName>
</protein>
<accession>A0ABU3PVY8</accession>
<feature type="region of interest" description="Disordered" evidence="1">
    <location>
        <begin position="1"/>
        <end position="33"/>
    </location>
</feature>
<dbReference type="EMBL" id="JAVYII010000004">
    <property type="protein sequence ID" value="MDT9593371.1"/>
    <property type="molecule type" value="Genomic_DNA"/>
</dbReference>
<name>A0ABU3PVY8_9ACTN</name>
<proteinExistence type="predicted"/>
<gene>
    <name evidence="3" type="ORF">RDV89_09855</name>
</gene>
<evidence type="ECO:0000256" key="1">
    <source>
        <dbReference type="SAM" id="MobiDB-lite"/>
    </source>
</evidence>
<keyword evidence="2" id="KW-0812">Transmembrane</keyword>
<feature type="compositionally biased region" description="Low complexity" evidence="1">
    <location>
        <begin position="10"/>
        <end position="22"/>
    </location>
</feature>
<sequence>MSYPTPPEQPHQQPYQQPYEQGGPPPQGGRRRNVWPFVAAGAGVLGLAVGLGVGLLVGGGGEGDRDAANAQAACTVVERLDADEPLPEEDALESPELWEITAISGLASAAGAGDEEYATLAERGQELSTAMRVNNLELVSESLRDLADECGELGLD</sequence>
<organism evidence="3 4">
    <name type="scientific">Nocardioides imazamoxiresistens</name>
    <dbReference type="NCBI Taxonomy" id="3231893"/>
    <lineage>
        <taxon>Bacteria</taxon>
        <taxon>Bacillati</taxon>
        <taxon>Actinomycetota</taxon>
        <taxon>Actinomycetes</taxon>
        <taxon>Propionibacteriales</taxon>
        <taxon>Nocardioidaceae</taxon>
        <taxon>Nocardioides</taxon>
    </lineage>
</organism>
<dbReference type="Proteomes" id="UP001268542">
    <property type="component" value="Unassembled WGS sequence"/>
</dbReference>
<feature type="transmembrane region" description="Helical" evidence="2">
    <location>
        <begin position="34"/>
        <end position="57"/>
    </location>
</feature>
<dbReference type="RefSeq" id="WP_315732852.1">
    <property type="nucleotide sequence ID" value="NZ_JAVYII010000004.1"/>
</dbReference>
<evidence type="ECO:0000313" key="3">
    <source>
        <dbReference type="EMBL" id="MDT9593371.1"/>
    </source>
</evidence>
<evidence type="ECO:0000256" key="2">
    <source>
        <dbReference type="SAM" id="Phobius"/>
    </source>
</evidence>